<evidence type="ECO:0000313" key="2">
    <source>
        <dbReference type="EMBL" id="OQX07921.1"/>
    </source>
</evidence>
<feature type="transmembrane region" description="Helical" evidence="1">
    <location>
        <begin position="9"/>
        <end position="25"/>
    </location>
</feature>
<feature type="transmembrane region" description="Helical" evidence="1">
    <location>
        <begin position="31"/>
        <end position="53"/>
    </location>
</feature>
<comment type="caution">
    <text evidence="2">The sequence shown here is derived from an EMBL/GenBank/DDBJ whole genome shotgun (WGS) entry which is preliminary data.</text>
</comment>
<name>A0A1Y1QKW3_9GAMM</name>
<reference evidence="2 3" key="1">
    <citation type="submission" date="2017-01" db="EMBL/GenBank/DDBJ databases">
        <title>Novel large sulfur bacteria in the metagenomes of groundwater-fed chemosynthetic microbial mats in the Lake Huron basin.</title>
        <authorList>
            <person name="Sharrar A.M."/>
            <person name="Flood B.E."/>
            <person name="Bailey J.V."/>
            <person name="Jones D.S."/>
            <person name="Biddanda B."/>
            <person name="Ruberg S.A."/>
            <person name="Marcus D.N."/>
            <person name="Dick G.J."/>
        </authorList>
    </citation>
    <scope>NUCLEOTIDE SEQUENCE [LARGE SCALE GENOMIC DNA]</scope>
    <source>
        <strain evidence="2">A8</strain>
    </source>
</reference>
<sequence length="74" mass="8634">MKCNDIRSALKWLLSTIIVEIATLINSNDTFIIAINAFHIVIALANLLMYTYYEIEAMHRDQELEDLKRQHNRG</sequence>
<proteinExistence type="predicted"/>
<keyword evidence="1" id="KW-1133">Transmembrane helix</keyword>
<dbReference type="AlphaFoldDB" id="A0A1Y1QKW3"/>
<gene>
    <name evidence="2" type="ORF">BWK73_26765</name>
</gene>
<evidence type="ECO:0000256" key="1">
    <source>
        <dbReference type="SAM" id="Phobius"/>
    </source>
</evidence>
<evidence type="ECO:0000313" key="3">
    <source>
        <dbReference type="Proteomes" id="UP000192491"/>
    </source>
</evidence>
<keyword evidence="1" id="KW-0472">Membrane</keyword>
<protein>
    <submittedName>
        <fullName evidence="2">Uncharacterized protein</fullName>
    </submittedName>
</protein>
<dbReference type="Proteomes" id="UP000192491">
    <property type="component" value="Unassembled WGS sequence"/>
</dbReference>
<dbReference type="EMBL" id="MTEJ01000192">
    <property type="protein sequence ID" value="OQX07921.1"/>
    <property type="molecule type" value="Genomic_DNA"/>
</dbReference>
<accession>A0A1Y1QKW3</accession>
<organism evidence="2 3">
    <name type="scientific">Thiothrix lacustris</name>
    <dbReference type="NCBI Taxonomy" id="525917"/>
    <lineage>
        <taxon>Bacteria</taxon>
        <taxon>Pseudomonadati</taxon>
        <taxon>Pseudomonadota</taxon>
        <taxon>Gammaproteobacteria</taxon>
        <taxon>Thiotrichales</taxon>
        <taxon>Thiotrichaceae</taxon>
        <taxon>Thiothrix</taxon>
    </lineage>
</organism>
<keyword evidence="1" id="KW-0812">Transmembrane</keyword>